<comment type="caution">
    <text evidence="8">The sequence shown here is derived from an EMBL/GenBank/DDBJ whole genome shotgun (WGS) entry which is preliminary data.</text>
</comment>
<dbReference type="InterPro" id="IPR001841">
    <property type="entry name" value="Znf_RING"/>
</dbReference>
<dbReference type="PANTHER" id="PTHR16450">
    <property type="entry name" value="RING FINGER PROTEIN 186"/>
    <property type="match status" value="1"/>
</dbReference>
<dbReference type="Pfam" id="PF13920">
    <property type="entry name" value="zf-C3HC4_3"/>
    <property type="match status" value="1"/>
</dbReference>
<keyword evidence="9" id="KW-1185">Reference proteome</keyword>
<feature type="domain" description="RING-type" evidence="7">
    <location>
        <begin position="464"/>
        <end position="507"/>
    </location>
</feature>
<keyword evidence="2 4" id="KW-0863">Zinc-finger</keyword>
<feature type="compositionally biased region" description="Basic and acidic residues" evidence="6">
    <location>
        <begin position="416"/>
        <end position="427"/>
    </location>
</feature>
<evidence type="ECO:0000313" key="9">
    <source>
        <dbReference type="Proteomes" id="UP001432027"/>
    </source>
</evidence>
<dbReference type="PROSITE" id="PS50330">
    <property type="entry name" value="UIM"/>
    <property type="match status" value="1"/>
</dbReference>
<feature type="compositionally biased region" description="Polar residues" evidence="6">
    <location>
        <begin position="39"/>
        <end position="50"/>
    </location>
</feature>
<gene>
    <name evidence="8" type="ORF">PENTCL1PPCAC_24528</name>
</gene>
<dbReference type="PROSITE" id="PS50089">
    <property type="entry name" value="ZF_RING_2"/>
    <property type="match status" value="1"/>
</dbReference>
<evidence type="ECO:0000256" key="6">
    <source>
        <dbReference type="SAM" id="MobiDB-lite"/>
    </source>
</evidence>
<feature type="region of interest" description="Disordered" evidence="6">
    <location>
        <begin position="1"/>
        <end position="160"/>
    </location>
</feature>
<keyword evidence="1" id="KW-0479">Metal-binding</keyword>
<evidence type="ECO:0000313" key="8">
    <source>
        <dbReference type="EMBL" id="GMT02354.1"/>
    </source>
</evidence>
<evidence type="ECO:0000259" key="7">
    <source>
        <dbReference type="PROSITE" id="PS50089"/>
    </source>
</evidence>
<evidence type="ECO:0000256" key="2">
    <source>
        <dbReference type="ARBA" id="ARBA00022771"/>
    </source>
</evidence>
<reference evidence="8" key="1">
    <citation type="submission" date="2023-10" db="EMBL/GenBank/DDBJ databases">
        <title>Genome assembly of Pristionchus species.</title>
        <authorList>
            <person name="Yoshida K."/>
            <person name="Sommer R.J."/>
        </authorList>
    </citation>
    <scope>NUCLEOTIDE SEQUENCE</scope>
    <source>
        <strain evidence="8">RS0144</strain>
    </source>
</reference>
<feature type="coiled-coil region" evidence="5">
    <location>
        <begin position="355"/>
        <end position="382"/>
    </location>
</feature>
<evidence type="ECO:0000256" key="5">
    <source>
        <dbReference type="SAM" id="Coils"/>
    </source>
</evidence>
<dbReference type="Proteomes" id="UP001432027">
    <property type="component" value="Unassembled WGS sequence"/>
</dbReference>
<feature type="compositionally biased region" description="Low complexity" evidence="6">
    <location>
        <begin position="576"/>
        <end position="587"/>
    </location>
</feature>
<dbReference type="AlphaFoldDB" id="A0AAV5U7G3"/>
<feature type="region of interest" description="Disordered" evidence="6">
    <location>
        <begin position="190"/>
        <end position="212"/>
    </location>
</feature>
<evidence type="ECO:0000256" key="1">
    <source>
        <dbReference type="ARBA" id="ARBA00022723"/>
    </source>
</evidence>
<dbReference type="SMART" id="SM00184">
    <property type="entry name" value="RING"/>
    <property type="match status" value="1"/>
</dbReference>
<evidence type="ECO:0000256" key="3">
    <source>
        <dbReference type="ARBA" id="ARBA00022833"/>
    </source>
</evidence>
<keyword evidence="3" id="KW-0862">Zinc</keyword>
<sequence>MPRGRGRGGGHLLGRGAASDTPDNVVDPMASQPQEDDAYNNSGQADSSSPFRDVFTPRAIPMSEYDTGPAGTRDRPVPESTTTSTNPPAYGQWSGGYRGGHHGRGLGGRGGGGRGGWSSSGPSTHQSPPHHHHNYQQASSAASGQCPYRQSLQHQQHRSQFFQPTTQCPYHQQSGRQQQPASLLALGSNLAYSRNPPSHEPHHGYAGFDGGSPHTYLHSHPQPSFGQWAPQARGGYRGHRGRGLGGWSSSPAHGHFTTPNTAVNGLSPTSAVLVVPAGTSVQLMHDPDIHTLTRAMHDHLSSGLYGPPDAPPAASHYRPVPAAVDWATSLLPAEVAAATPAAAEPEPFIFFERYASAEEEERAQLQLQRSDLQRRRREAMRDELMWQMAQMARMAGGGDADDDDNDDEDGDSEFTIDEHENVVREAVGEEPPEEDAATKAARLQQEHEEDNQPDSLSMRYSRACGVCFTANPRRRANLVRCGHLLCMPCAEQLEKISRTRVNCPFCRKKTAYVRIFEELEAATGDGASAAAEEEDADLAAAMAASLAELMMPEGEAAAQDSAGPEAEEVSDAPAIGTDSGAGSSRGSGSEDGVASVIATSTRGMKGGAAAALEQEGAVVEEDGEVWEEPATVEPPWQVVRRH</sequence>
<accession>A0AAV5U7G3</accession>
<proteinExistence type="predicted"/>
<dbReference type="InterPro" id="IPR017907">
    <property type="entry name" value="Znf_RING_CS"/>
</dbReference>
<feature type="region of interest" description="Disordered" evidence="6">
    <location>
        <begin position="554"/>
        <end position="595"/>
    </location>
</feature>
<keyword evidence="5" id="KW-0175">Coiled coil</keyword>
<feature type="compositionally biased region" description="Low complexity" evidence="6">
    <location>
        <begin position="149"/>
        <end position="160"/>
    </location>
</feature>
<dbReference type="SUPFAM" id="SSF57850">
    <property type="entry name" value="RING/U-box"/>
    <property type="match status" value="1"/>
</dbReference>
<evidence type="ECO:0000256" key="4">
    <source>
        <dbReference type="PROSITE-ProRule" id="PRU00175"/>
    </source>
</evidence>
<organism evidence="8 9">
    <name type="scientific">Pristionchus entomophagus</name>
    <dbReference type="NCBI Taxonomy" id="358040"/>
    <lineage>
        <taxon>Eukaryota</taxon>
        <taxon>Metazoa</taxon>
        <taxon>Ecdysozoa</taxon>
        <taxon>Nematoda</taxon>
        <taxon>Chromadorea</taxon>
        <taxon>Rhabditida</taxon>
        <taxon>Rhabditina</taxon>
        <taxon>Diplogasteromorpha</taxon>
        <taxon>Diplogasteroidea</taxon>
        <taxon>Neodiplogasteridae</taxon>
        <taxon>Pristionchus</taxon>
    </lineage>
</organism>
<protein>
    <recommendedName>
        <fullName evidence="7">RING-type domain-containing protein</fullName>
    </recommendedName>
</protein>
<feature type="region of interest" description="Disordered" evidence="6">
    <location>
        <begin position="394"/>
        <end position="455"/>
    </location>
</feature>
<feature type="compositionally biased region" description="Acidic residues" evidence="6">
    <location>
        <begin position="399"/>
        <end position="415"/>
    </location>
</feature>
<feature type="region of interest" description="Disordered" evidence="6">
    <location>
        <begin position="621"/>
        <end position="642"/>
    </location>
</feature>
<dbReference type="GO" id="GO:0008270">
    <property type="term" value="F:zinc ion binding"/>
    <property type="evidence" value="ECO:0007669"/>
    <property type="project" value="UniProtKB-KW"/>
</dbReference>
<dbReference type="InterPro" id="IPR003903">
    <property type="entry name" value="UIM_dom"/>
</dbReference>
<dbReference type="InterPro" id="IPR013083">
    <property type="entry name" value="Znf_RING/FYVE/PHD"/>
</dbReference>
<dbReference type="PANTHER" id="PTHR16450:SF1">
    <property type="entry name" value="PROTEIN CBG12045"/>
    <property type="match status" value="1"/>
</dbReference>
<dbReference type="PROSITE" id="PS00518">
    <property type="entry name" value="ZF_RING_1"/>
    <property type="match status" value="1"/>
</dbReference>
<name>A0AAV5U7G3_9BILA</name>
<dbReference type="Gene3D" id="3.30.40.10">
    <property type="entry name" value="Zinc/RING finger domain, C3HC4 (zinc finger)"/>
    <property type="match status" value="1"/>
</dbReference>
<dbReference type="EMBL" id="BTSX01000005">
    <property type="protein sequence ID" value="GMT02354.1"/>
    <property type="molecule type" value="Genomic_DNA"/>
</dbReference>
<feature type="compositionally biased region" description="Gly residues" evidence="6">
    <location>
        <begin position="105"/>
        <end position="118"/>
    </location>
</feature>